<dbReference type="Gene3D" id="3.30.457.10">
    <property type="entry name" value="Copper amine oxidase-like, N-terminal domain"/>
    <property type="match status" value="1"/>
</dbReference>
<comment type="caution">
    <text evidence="2">The sequence shown here is derived from an EMBL/GenBank/DDBJ whole genome shotgun (WGS) entry which is preliminary data.</text>
</comment>
<evidence type="ECO:0000313" key="2">
    <source>
        <dbReference type="EMBL" id="REK71296.1"/>
    </source>
</evidence>
<dbReference type="InterPro" id="IPR036582">
    <property type="entry name" value="Mao_N_sf"/>
</dbReference>
<dbReference type="Proteomes" id="UP000261905">
    <property type="component" value="Unassembled WGS sequence"/>
</dbReference>
<reference evidence="2 3" key="1">
    <citation type="submission" date="2018-08" db="EMBL/GenBank/DDBJ databases">
        <title>Paenibacillus sp. M4BSY-1, whole genome shotgun sequence.</title>
        <authorList>
            <person name="Tuo L."/>
        </authorList>
    </citation>
    <scope>NUCLEOTIDE SEQUENCE [LARGE SCALE GENOMIC DNA]</scope>
    <source>
        <strain evidence="2 3">M4BSY-1</strain>
    </source>
</reference>
<dbReference type="InterPro" id="IPR012854">
    <property type="entry name" value="Cu_amine_oxidase-like_N"/>
</dbReference>
<accession>A0A371P757</accession>
<dbReference type="EMBL" id="QUBQ01000006">
    <property type="protein sequence ID" value="REK71296.1"/>
    <property type="molecule type" value="Genomic_DNA"/>
</dbReference>
<proteinExistence type="predicted"/>
<dbReference type="SUPFAM" id="SSF55383">
    <property type="entry name" value="Copper amine oxidase, domain N"/>
    <property type="match status" value="1"/>
</dbReference>
<feature type="domain" description="Copper amine oxidase-like N-terminal" evidence="1">
    <location>
        <begin position="43"/>
        <end position="145"/>
    </location>
</feature>
<dbReference type="Pfam" id="PF07833">
    <property type="entry name" value="Cu_amine_oxidN1"/>
    <property type="match status" value="1"/>
</dbReference>
<name>A0A371P757_9BACL</name>
<keyword evidence="3" id="KW-1185">Reference proteome</keyword>
<evidence type="ECO:0000313" key="3">
    <source>
        <dbReference type="Proteomes" id="UP000261905"/>
    </source>
</evidence>
<dbReference type="AlphaFoldDB" id="A0A371P757"/>
<dbReference type="OrthoDB" id="2578443at2"/>
<protein>
    <submittedName>
        <fullName evidence="2">Copper amine oxidase N-terminal domain-containing protein</fullName>
    </submittedName>
</protein>
<dbReference type="RefSeq" id="WP_116049356.1">
    <property type="nucleotide sequence ID" value="NZ_QUBQ01000006.1"/>
</dbReference>
<evidence type="ECO:0000259" key="1">
    <source>
        <dbReference type="Pfam" id="PF07833"/>
    </source>
</evidence>
<gene>
    <name evidence="2" type="ORF">DX130_22930</name>
</gene>
<sequence length="385" mass="43857">MQSSKRILTIMLSIALLATGVYTWPETARAAAKAITVTKNNWEPVELNHLPILQNGSALLPLREIGTLLNSKTTWIPEGKRIVITNPETRIELTLGSKQAKVNGKNMAMRTTPYNKNGVVYVPIRFIGEAFGAKVAWHDKERRVNLDLEAKYVYAVQGAAAYWLEKKNGKLYVAENADSVKLISDTKAEVLGYSEFTIDSLSDKVKVLQVYDNYGEPSVHSNTFKMVLVNHKLVLEAKAYNFGHQNRNIARSKGNHALLMNGANLYEVNLDGKLVGEYDLKAITGYEDDNFQVEWYDDHYMVVRPERTGWLTLVDRKTKETTLLAKALLDEEHWKIYQSLDQFSPEFYQWDGLKVIEIKDNKLLLEHYLFLGNKTTEYTFNLASK</sequence>
<organism evidence="2 3">
    <name type="scientific">Paenibacillus paeoniae</name>
    <dbReference type="NCBI Taxonomy" id="2292705"/>
    <lineage>
        <taxon>Bacteria</taxon>
        <taxon>Bacillati</taxon>
        <taxon>Bacillota</taxon>
        <taxon>Bacilli</taxon>
        <taxon>Bacillales</taxon>
        <taxon>Paenibacillaceae</taxon>
        <taxon>Paenibacillus</taxon>
    </lineage>
</organism>